<name>A0A0Q3SSD2_9HYPH</name>
<gene>
    <name evidence="2" type="ORF">ARD30_22395</name>
    <name evidence="3" type="ORF">SAMN05660750_01227</name>
</gene>
<evidence type="ECO:0000313" key="2">
    <source>
        <dbReference type="EMBL" id="KQK28330.1"/>
    </source>
</evidence>
<dbReference type="Proteomes" id="UP000190130">
    <property type="component" value="Unassembled WGS sequence"/>
</dbReference>
<feature type="signal peptide" evidence="1">
    <location>
        <begin position="1"/>
        <end position="37"/>
    </location>
</feature>
<keyword evidence="4" id="KW-1185">Reference proteome</keyword>
<dbReference type="RefSeq" id="WP_055730341.1">
    <property type="nucleotide sequence ID" value="NZ_FUYX01000003.1"/>
</dbReference>
<organism evidence="2 4">
    <name type="scientific">Bosea thiooxidans</name>
    <dbReference type="NCBI Taxonomy" id="53254"/>
    <lineage>
        <taxon>Bacteria</taxon>
        <taxon>Pseudomonadati</taxon>
        <taxon>Pseudomonadota</taxon>
        <taxon>Alphaproteobacteria</taxon>
        <taxon>Hyphomicrobiales</taxon>
        <taxon>Boseaceae</taxon>
        <taxon>Bosea</taxon>
    </lineage>
</organism>
<evidence type="ECO:0000313" key="5">
    <source>
        <dbReference type="Proteomes" id="UP000190130"/>
    </source>
</evidence>
<reference evidence="3 5" key="2">
    <citation type="submission" date="2017-02" db="EMBL/GenBank/DDBJ databases">
        <authorList>
            <person name="Peterson S.W."/>
        </authorList>
    </citation>
    <scope>NUCLEOTIDE SEQUENCE [LARGE SCALE GENOMIC DNA]</scope>
    <source>
        <strain evidence="3 5">DSM 9653</strain>
    </source>
</reference>
<dbReference type="EMBL" id="LMAR01000076">
    <property type="protein sequence ID" value="KQK28330.1"/>
    <property type="molecule type" value="Genomic_DNA"/>
</dbReference>
<evidence type="ECO:0000313" key="4">
    <source>
        <dbReference type="Proteomes" id="UP000051562"/>
    </source>
</evidence>
<keyword evidence="1" id="KW-0732">Signal</keyword>
<evidence type="ECO:0000256" key="1">
    <source>
        <dbReference type="SAM" id="SignalP"/>
    </source>
</evidence>
<dbReference type="OrthoDB" id="8164056at2"/>
<sequence length="110" mass="11430">MSHISKHYSESRPLLPRLGLVASLALAGLGFATASQAQTAPAAATNGMSAICQFKTIPGSGGEGLRYDNCVRQQSCQNMANAEGHMMNSMGCFGVVPDAAASPPARYLSR</sequence>
<feature type="chain" id="PRO_5014520621" evidence="1">
    <location>
        <begin position="38"/>
        <end position="110"/>
    </location>
</feature>
<dbReference type="AlphaFoldDB" id="A0A0Q3SSD2"/>
<accession>A0A0Q3SSD2</accession>
<dbReference type="EMBL" id="FUYX01000003">
    <property type="protein sequence ID" value="SKB56024.1"/>
    <property type="molecule type" value="Genomic_DNA"/>
</dbReference>
<proteinExistence type="predicted"/>
<dbReference type="Proteomes" id="UP000051562">
    <property type="component" value="Unassembled WGS sequence"/>
</dbReference>
<protein>
    <submittedName>
        <fullName evidence="2">Uncharacterized protein</fullName>
    </submittedName>
</protein>
<dbReference type="STRING" id="53254.SAMN05660750_01227"/>
<evidence type="ECO:0000313" key="3">
    <source>
        <dbReference type="EMBL" id="SKB56024.1"/>
    </source>
</evidence>
<reference evidence="2 4" key="1">
    <citation type="submission" date="2015-10" db="EMBL/GenBank/DDBJ databases">
        <title>Draft genome of Bosea thiooxidans.</title>
        <authorList>
            <person name="Wang X."/>
        </authorList>
    </citation>
    <scope>NUCLEOTIDE SEQUENCE [LARGE SCALE GENOMIC DNA]</scope>
    <source>
        <strain evidence="2 4">CGMCC 9174</strain>
    </source>
</reference>